<organism evidence="1 2">
    <name type="scientific">Pomacea canaliculata</name>
    <name type="common">Golden apple snail</name>
    <dbReference type="NCBI Taxonomy" id="400727"/>
    <lineage>
        <taxon>Eukaryota</taxon>
        <taxon>Metazoa</taxon>
        <taxon>Spiralia</taxon>
        <taxon>Lophotrochozoa</taxon>
        <taxon>Mollusca</taxon>
        <taxon>Gastropoda</taxon>
        <taxon>Caenogastropoda</taxon>
        <taxon>Architaenioglossa</taxon>
        <taxon>Ampullarioidea</taxon>
        <taxon>Ampullariidae</taxon>
        <taxon>Pomacea</taxon>
    </lineage>
</organism>
<sequence length="63" mass="6984">MTHDLDSHGVALAAGNQDFKEPACFKRSCFAGLPLNLTVRIFLAAEVALLLRHHFSLRLQNHA</sequence>
<gene>
    <name evidence="1" type="ORF">C0Q70_10760</name>
</gene>
<protein>
    <submittedName>
        <fullName evidence="1">Uncharacterized protein</fullName>
    </submittedName>
</protein>
<reference evidence="1 2" key="1">
    <citation type="submission" date="2018-04" db="EMBL/GenBank/DDBJ databases">
        <title>The genome of golden apple snail Pomacea canaliculata provides insight into stress tolerance and invasive adaptation.</title>
        <authorList>
            <person name="Liu C."/>
            <person name="Liu B."/>
            <person name="Ren Y."/>
            <person name="Zhang Y."/>
            <person name="Wang H."/>
            <person name="Li S."/>
            <person name="Jiang F."/>
            <person name="Yin L."/>
            <person name="Zhang G."/>
            <person name="Qian W."/>
            <person name="Fan W."/>
        </authorList>
    </citation>
    <scope>NUCLEOTIDE SEQUENCE [LARGE SCALE GENOMIC DNA]</scope>
    <source>
        <strain evidence="1">SZHN2017</strain>
        <tissue evidence="1">Muscle</tissue>
    </source>
</reference>
<evidence type="ECO:0000313" key="1">
    <source>
        <dbReference type="EMBL" id="PVD28174.1"/>
    </source>
</evidence>
<dbReference type="AlphaFoldDB" id="A0A2T7P425"/>
<comment type="caution">
    <text evidence="1">The sequence shown here is derived from an EMBL/GenBank/DDBJ whole genome shotgun (WGS) entry which is preliminary data.</text>
</comment>
<dbReference type="Proteomes" id="UP000245119">
    <property type="component" value="Linkage Group LG6"/>
</dbReference>
<name>A0A2T7P425_POMCA</name>
<proteinExistence type="predicted"/>
<dbReference type="EMBL" id="PZQS01000006">
    <property type="protein sequence ID" value="PVD28174.1"/>
    <property type="molecule type" value="Genomic_DNA"/>
</dbReference>
<keyword evidence="2" id="KW-1185">Reference proteome</keyword>
<evidence type="ECO:0000313" key="2">
    <source>
        <dbReference type="Proteomes" id="UP000245119"/>
    </source>
</evidence>
<accession>A0A2T7P425</accession>